<protein>
    <submittedName>
        <fullName evidence="2">Helix-turn-helix domain-containing protein</fullName>
    </submittedName>
</protein>
<dbReference type="PROSITE" id="PS50943">
    <property type="entry name" value="HTH_CROC1"/>
    <property type="match status" value="1"/>
</dbReference>
<reference evidence="2 3" key="1">
    <citation type="submission" date="2017-06" db="EMBL/GenBank/DDBJ databases">
        <authorList>
            <person name="Kim H.J."/>
            <person name="Triplett B.A."/>
        </authorList>
    </citation>
    <scope>NUCLEOTIDE SEQUENCE [LARGE SCALE GENOMIC DNA]</scope>
    <source>
        <strain evidence="2 3">DSM 43151</strain>
    </source>
</reference>
<name>A0A239JLP2_9ACTN</name>
<sequence length="296" mass="32351">MDPYTDPLVFGQRLQILRTRKGITRDQLGGLVGRSGSWVKGVETGRLKTPKLEITLALAEVLRVRDLSDLTGDQSLHVDLFVGPGHPRLAAVKAAVDAFPVATAQEPPSTAHIRARLARAWSVRHSASNHREVIGALLPELIRDAQIAARQADTGPARRAAQAVLAEVYSLAQFFVAYQPDAALLWRVAERGLIAAQEFEDPHAIGVAAWLTTQAHRDAGPAHFDAADTVNLETLRYLEPQLEDAPPDVVAIAGALTFEAGYTAARRGMTGAAWRHWDTARAMADRTRERSWGRMR</sequence>
<dbReference type="CDD" id="cd00093">
    <property type="entry name" value="HTH_XRE"/>
    <property type="match status" value="1"/>
</dbReference>
<evidence type="ECO:0000313" key="3">
    <source>
        <dbReference type="Proteomes" id="UP000198415"/>
    </source>
</evidence>
<dbReference type="InterPro" id="IPR010982">
    <property type="entry name" value="Lambda_DNA-bd_dom_sf"/>
</dbReference>
<dbReference type="GO" id="GO:0003677">
    <property type="term" value="F:DNA binding"/>
    <property type="evidence" value="ECO:0007669"/>
    <property type="project" value="InterPro"/>
</dbReference>
<dbReference type="EMBL" id="FZNR01000036">
    <property type="protein sequence ID" value="SNT06755.1"/>
    <property type="molecule type" value="Genomic_DNA"/>
</dbReference>
<accession>A0A239JLP2</accession>
<proteinExistence type="predicted"/>
<gene>
    <name evidence="2" type="ORF">SAMN06264365_13638</name>
</gene>
<evidence type="ECO:0000259" key="1">
    <source>
        <dbReference type="PROSITE" id="PS50943"/>
    </source>
</evidence>
<dbReference type="SMART" id="SM00530">
    <property type="entry name" value="HTH_XRE"/>
    <property type="match status" value="1"/>
</dbReference>
<evidence type="ECO:0000313" key="2">
    <source>
        <dbReference type="EMBL" id="SNT06755.1"/>
    </source>
</evidence>
<dbReference type="Proteomes" id="UP000198415">
    <property type="component" value="Unassembled WGS sequence"/>
</dbReference>
<dbReference type="Pfam" id="PF13560">
    <property type="entry name" value="HTH_31"/>
    <property type="match status" value="1"/>
</dbReference>
<dbReference type="Gene3D" id="1.10.260.40">
    <property type="entry name" value="lambda repressor-like DNA-binding domains"/>
    <property type="match status" value="1"/>
</dbReference>
<keyword evidence="3" id="KW-1185">Reference proteome</keyword>
<dbReference type="InterPro" id="IPR001387">
    <property type="entry name" value="Cro/C1-type_HTH"/>
</dbReference>
<organism evidence="2 3">
    <name type="scientific">Actinoplanes regularis</name>
    <dbReference type="NCBI Taxonomy" id="52697"/>
    <lineage>
        <taxon>Bacteria</taxon>
        <taxon>Bacillati</taxon>
        <taxon>Actinomycetota</taxon>
        <taxon>Actinomycetes</taxon>
        <taxon>Micromonosporales</taxon>
        <taxon>Micromonosporaceae</taxon>
        <taxon>Actinoplanes</taxon>
    </lineage>
</organism>
<dbReference type="SUPFAM" id="SSF47413">
    <property type="entry name" value="lambda repressor-like DNA-binding domains"/>
    <property type="match status" value="1"/>
</dbReference>
<dbReference type="AlphaFoldDB" id="A0A239JLP2"/>
<feature type="domain" description="HTH cro/C1-type" evidence="1">
    <location>
        <begin position="14"/>
        <end position="70"/>
    </location>
</feature>